<feature type="compositionally biased region" description="Basic residues" evidence="1">
    <location>
        <begin position="161"/>
        <end position="172"/>
    </location>
</feature>
<feature type="compositionally biased region" description="Low complexity" evidence="1">
    <location>
        <begin position="20"/>
        <end position="33"/>
    </location>
</feature>
<keyword evidence="4" id="KW-1185">Reference proteome</keyword>
<accession>A0A5C3F7B7</accession>
<feature type="compositionally biased region" description="Low complexity" evidence="1">
    <location>
        <begin position="149"/>
        <end position="160"/>
    </location>
</feature>
<feature type="transmembrane region" description="Helical" evidence="2">
    <location>
        <begin position="65"/>
        <end position="87"/>
    </location>
</feature>
<feature type="compositionally biased region" description="Polar residues" evidence="1">
    <location>
        <begin position="34"/>
        <end position="46"/>
    </location>
</feature>
<gene>
    <name evidence="3" type="ORF">PSFLO_05764</name>
</gene>
<evidence type="ECO:0000313" key="3">
    <source>
        <dbReference type="EMBL" id="SPO40282.1"/>
    </source>
</evidence>
<dbReference type="Proteomes" id="UP000323386">
    <property type="component" value="Unassembled WGS sequence"/>
</dbReference>
<dbReference type="AlphaFoldDB" id="A0A5C3F7B7"/>
<sequence>MMASFPPQQRRSNDASVAARPRWPQQRRQLPPQTISTLTDSLSDGTKQGAAHAKSALAGWSTTQLVLLALVVVFGVALLGCAAWWCAGFKRRRKQRRRLGRSRAVSPSLVDAAAAANGETESMVQYDVVEAKRARADGSVRPPHKAWISSPLPSPLSSQHQLHHQGYHHQQPHHGPVTTTAGGYGYGYAI</sequence>
<feature type="compositionally biased region" description="Polar residues" evidence="1">
    <location>
        <begin position="1"/>
        <end position="10"/>
    </location>
</feature>
<feature type="region of interest" description="Disordered" evidence="1">
    <location>
        <begin position="1"/>
        <end position="46"/>
    </location>
</feature>
<protein>
    <submittedName>
        <fullName evidence="3">Uncharacterized protein</fullName>
    </submittedName>
</protein>
<evidence type="ECO:0000256" key="2">
    <source>
        <dbReference type="SAM" id="Phobius"/>
    </source>
</evidence>
<keyword evidence="2" id="KW-0472">Membrane</keyword>
<feature type="region of interest" description="Disordered" evidence="1">
    <location>
        <begin position="140"/>
        <end position="178"/>
    </location>
</feature>
<proteinExistence type="predicted"/>
<evidence type="ECO:0000313" key="4">
    <source>
        <dbReference type="Proteomes" id="UP000323386"/>
    </source>
</evidence>
<reference evidence="3 4" key="1">
    <citation type="submission" date="2018-03" db="EMBL/GenBank/DDBJ databases">
        <authorList>
            <person name="Guldener U."/>
        </authorList>
    </citation>
    <scope>NUCLEOTIDE SEQUENCE [LARGE SCALE GENOMIC DNA]</scope>
    <source>
        <strain evidence="3 4">DAOM196992</strain>
    </source>
</reference>
<keyword evidence="2" id="KW-1133">Transmembrane helix</keyword>
<name>A0A5C3F7B7_9BASI</name>
<dbReference type="EMBL" id="OOIP01000018">
    <property type="protein sequence ID" value="SPO40282.1"/>
    <property type="molecule type" value="Genomic_DNA"/>
</dbReference>
<evidence type="ECO:0000256" key="1">
    <source>
        <dbReference type="SAM" id="MobiDB-lite"/>
    </source>
</evidence>
<keyword evidence="2" id="KW-0812">Transmembrane</keyword>
<organism evidence="3 4">
    <name type="scientific">Pseudozyma flocculosa</name>
    <dbReference type="NCBI Taxonomy" id="84751"/>
    <lineage>
        <taxon>Eukaryota</taxon>
        <taxon>Fungi</taxon>
        <taxon>Dikarya</taxon>
        <taxon>Basidiomycota</taxon>
        <taxon>Ustilaginomycotina</taxon>
        <taxon>Ustilaginomycetes</taxon>
        <taxon>Ustilaginales</taxon>
        <taxon>Ustilaginaceae</taxon>
        <taxon>Pseudozyma</taxon>
    </lineage>
</organism>